<name>A0ABR3PUE3_9TREE</name>
<dbReference type="GeneID" id="95988686"/>
<feature type="compositionally biased region" description="Basic residues" evidence="1">
    <location>
        <begin position="439"/>
        <end position="473"/>
    </location>
</feature>
<comment type="caution">
    <text evidence="2">The sequence shown here is derived from an EMBL/GenBank/DDBJ whole genome shotgun (WGS) entry which is preliminary data.</text>
</comment>
<evidence type="ECO:0000313" key="2">
    <source>
        <dbReference type="EMBL" id="KAL1405961.1"/>
    </source>
</evidence>
<protein>
    <recommendedName>
        <fullName evidence="4">Proteophosphoglycan ppg4</fullName>
    </recommendedName>
</protein>
<feature type="compositionally biased region" description="Low complexity" evidence="1">
    <location>
        <begin position="162"/>
        <end position="176"/>
    </location>
</feature>
<reference evidence="2 3" key="1">
    <citation type="submission" date="2023-08" db="EMBL/GenBank/DDBJ databases">
        <title>Annotated Genome Sequence of Vanrija albida AlHP1.</title>
        <authorList>
            <person name="Herzog R."/>
        </authorList>
    </citation>
    <scope>NUCLEOTIDE SEQUENCE [LARGE SCALE GENOMIC DNA]</scope>
    <source>
        <strain evidence="2 3">AlHP1</strain>
    </source>
</reference>
<feature type="compositionally biased region" description="Pro residues" evidence="1">
    <location>
        <begin position="1"/>
        <end position="14"/>
    </location>
</feature>
<evidence type="ECO:0008006" key="4">
    <source>
        <dbReference type="Google" id="ProtNLM"/>
    </source>
</evidence>
<gene>
    <name evidence="2" type="ORF">Q8F55_007643</name>
</gene>
<evidence type="ECO:0000313" key="3">
    <source>
        <dbReference type="Proteomes" id="UP001565368"/>
    </source>
</evidence>
<evidence type="ECO:0000256" key="1">
    <source>
        <dbReference type="SAM" id="MobiDB-lite"/>
    </source>
</evidence>
<feature type="compositionally biased region" description="Low complexity" evidence="1">
    <location>
        <begin position="259"/>
        <end position="272"/>
    </location>
</feature>
<accession>A0ABR3PUE3</accession>
<feature type="compositionally biased region" description="Low complexity" evidence="1">
    <location>
        <begin position="114"/>
        <end position="141"/>
    </location>
</feature>
<organism evidence="2 3">
    <name type="scientific">Vanrija albida</name>
    <dbReference type="NCBI Taxonomy" id="181172"/>
    <lineage>
        <taxon>Eukaryota</taxon>
        <taxon>Fungi</taxon>
        <taxon>Dikarya</taxon>
        <taxon>Basidiomycota</taxon>
        <taxon>Agaricomycotina</taxon>
        <taxon>Tremellomycetes</taxon>
        <taxon>Trichosporonales</taxon>
        <taxon>Trichosporonaceae</taxon>
        <taxon>Vanrija</taxon>
    </lineage>
</organism>
<feature type="region of interest" description="Disordered" evidence="1">
    <location>
        <begin position="1"/>
        <end position="285"/>
    </location>
</feature>
<feature type="compositionally biased region" description="Low complexity" evidence="1">
    <location>
        <begin position="234"/>
        <end position="247"/>
    </location>
</feature>
<feature type="compositionally biased region" description="Polar residues" evidence="1">
    <location>
        <begin position="56"/>
        <end position="79"/>
    </location>
</feature>
<feature type="region of interest" description="Disordered" evidence="1">
    <location>
        <begin position="394"/>
        <end position="473"/>
    </location>
</feature>
<dbReference type="RefSeq" id="XP_069205905.1">
    <property type="nucleotide sequence ID" value="XM_069356064.1"/>
</dbReference>
<sequence>MSPEPPGPPSPPSPSGFLALRSPSPPSPAESSDPTSSPESSVHHHLQLPGEPSLVSVVTTAESIPNPSIETIPRPSSANGLVRALDPRKTPLTISRLFSGSRLKKKSRSPTPPSTNASASYLASASASASASTTAFTSASSIPSLRLSDLASESTTVEEPDSASPPSSPVSPTSTTNAGLNLFAPKPTAFRGVPLTPAGARAQAKRHSLEIVPRRPSSQASDRERERQRPLTFPASSPTTPSAPKPTVIHKSAPPSPTRPRSSADLTRRASSPTPPARPSSPLRLGRGFNIFSSMWESRNATLLPAIPSRPSSVATADEYASGAPIQHAIRNSGTFGITDDGSEIFSLIGFEHLQRRRTSSGSIIEVTQVRRSLYAENADPAEAAESVEMLAGGGEERAHAEETRSAQSSAHTFGFRSPALVTPDSERSEAERGLRLQVHPHPHDHPHGHHLHGHPHAHHLHGHPHAHQLHGHPHMHFPAEAMATENHNGHANGYPDLHTPASATLAASPTAHGASAALRAAAVMMAAHAGALVTNAGCAGDGQETLRRMAAESARFSTILEAMATSADFERDFESSGAAGHEHDTGSRVSADSVTLLTRSYRVLAGLASRP</sequence>
<proteinExistence type="predicted"/>
<feature type="compositionally biased region" description="Basic and acidic residues" evidence="1">
    <location>
        <begin position="425"/>
        <end position="435"/>
    </location>
</feature>
<dbReference type="EMBL" id="JBBXJM010000006">
    <property type="protein sequence ID" value="KAL1405961.1"/>
    <property type="molecule type" value="Genomic_DNA"/>
</dbReference>
<keyword evidence="3" id="KW-1185">Reference proteome</keyword>
<dbReference type="Proteomes" id="UP001565368">
    <property type="component" value="Unassembled WGS sequence"/>
</dbReference>
<feature type="compositionally biased region" description="Basic and acidic residues" evidence="1">
    <location>
        <begin position="395"/>
        <end position="405"/>
    </location>
</feature>
<feature type="compositionally biased region" description="Low complexity" evidence="1">
    <location>
        <begin position="29"/>
        <end position="40"/>
    </location>
</feature>